<dbReference type="STRING" id="1802619.A2797_02775"/>
<keyword evidence="10 11" id="KW-0472">Membrane</keyword>
<dbReference type="Proteomes" id="UP000179005">
    <property type="component" value="Unassembled WGS sequence"/>
</dbReference>
<keyword evidence="8 11" id="KW-1133">Transmembrane helix</keyword>
<evidence type="ECO:0000256" key="1">
    <source>
        <dbReference type="ARBA" id="ARBA00001947"/>
    </source>
</evidence>
<comment type="caution">
    <text evidence="13">The sequence shown here is derived from an EMBL/GenBank/DDBJ whole genome shotgun (WGS) entry which is preliminary data.</text>
</comment>
<feature type="domain" description="Peptidase M50" evidence="12">
    <location>
        <begin position="7"/>
        <end position="206"/>
    </location>
</feature>
<dbReference type="GO" id="GO:0004222">
    <property type="term" value="F:metalloendopeptidase activity"/>
    <property type="evidence" value="ECO:0007669"/>
    <property type="project" value="InterPro"/>
</dbReference>
<dbReference type="EMBL" id="MEVC01000016">
    <property type="protein sequence ID" value="OGC54740.1"/>
    <property type="molecule type" value="Genomic_DNA"/>
</dbReference>
<evidence type="ECO:0000256" key="4">
    <source>
        <dbReference type="ARBA" id="ARBA00022670"/>
    </source>
</evidence>
<feature type="transmembrane region" description="Helical" evidence="11">
    <location>
        <begin position="52"/>
        <end position="74"/>
    </location>
</feature>
<accession>A0A1F4VCS2</accession>
<dbReference type="Pfam" id="PF02163">
    <property type="entry name" value="Peptidase_M50"/>
    <property type="match status" value="1"/>
</dbReference>
<organism evidence="13 14">
    <name type="scientific">candidate division WWE3 bacterium RIFCSPHIGHO2_01_FULL_48_15</name>
    <dbReference type="NCBI Taxonomy" id="1802619"/>
    <lineage>
        <taxon>Bacteria</taxon>
        <taxon>Katanobacteria</taxon>
    </lineage>
</organism>
<name>A0A1F4VCS2_UNCKA</name>
<gene>
    <name evidence="13" type="ORF">A2797_02775</name>
</gene>
<keyword evidence="7" id="KW-0862">Zinc</keyword>
<evidence type="ECO:0000256" key="3">
    <source>
        <dbReference type="ARBA" id="ARBA00007931"/>
    </source>
</evidence>
<reference evidence="13 14" key="1">
    <citation type="journal article" date="2016" name="Nat. Commun.">
        <title>Thousands of microbial genomes shed light on interconnected biogeochemical processes in an aquifer system.</title>
        <authorList>
            <person name="Anantharaman K."/>
            <person name="Brown C.T."/>
            <person name="Hug L.A."/>
            <person name="Sharon I."/>
            <person name="Castelle C.J."/>
            <person name="Probst A.J."/>
            <person name="Thomas B.C."/>
            <person name="Singh A."/>
            <person name="Wilkins M.J."/>
            <person name="Karaoz U."/>
            <person name="Brodie E.L."/>
            <person name="Williams K.H."/>
            <person name="Hubbard S.S."/>
            <person name="Banfield J.F."/>
        </authorList>
    </citation>
    <scope>NUCLEOTIDE SEQUENCE [LARGE SCALE GENOMIC DNA]</scope>
</reference>
<dbReference type="GO" id="GO:0016020">
    <property type="term" value="C:membrane"/>
    <property type="evidence" value="ECO:0007669"/>
    <property type="project" value="UniProtKB-SubCell"/>
</dbReference>
<feature type="transmembrane region" description="Helical" evidence="11">
    <location>
        <begin position="81"/>
        <end position="102"/>
    </location>
</feature>
<evidence type="ECO:0000256" key="8">
    <source>
        <dbReference type="ARBA" id="ARBA00022989"/>
    </source>
</evidence>
<feature type="transmembrane region" description="Helical" evidence="11">
    <location>
        <begin position="157"/>
        <end position="179"/>
    </location>
</feature>
<evidence type="ECO:0000313" key="13">
    <source>
        <dbReference type="EMBL" id="OGC54740.1"/>
    </source>
</evidence>
<dbReference type="PANTHER" id="PTHR42837:SF2">
    <property type="entry name" value="MEMBRANE METALLOPROTEASE ARASP2, CHLOROPLASTIC-RELATED"/>
    <property type="match status" value="1"/>
</dbReference>
<keyword evidence="4" id="KW-0645">Protease</keyword>
<feature type="transmembrane region" description="Helical" evidence="11">
    <location>
        <begin position="205"/>
        <end position="226"/>
    </location>
</feature>
<dbReference type="AlphaFoldDB" id="A0A1F4VCS2"/>
<comment type="similarity">
    <text evidence="3">Belongs to the peptidase M50B family.</text>
</comment>
<evidence type="ECO:0000313" key="14">
    <source>
        <dbReference type="Proteomes" id="UP000179005"/>
    </source>
</evidence>
<evidence type="ECO:0000259" key="12">
    <source>
        <dbReference type="Pfam" id="PF02163"/>
    </source>
</evidence>
<evidence type="ECO:0000256" key="6">
    <source>
        <dbReference type="ARBA" id="ARBA00022801"/>
    </source>
</evidence>
<dbReference type="GO" id="GO:0006508">
    <property type="term" value="P:proteolysis"/>
    <property type="evidence" value="ECO:0007669"/>
    <property type="project" value="UniProtKB-KW"/>
</dbReference>
<evidence type="ECO:0000256" key="5">
    <source>
        <dbReference type="ARBA" id="ARBA00022692"/>
    </source>
</evidence>
<dbReference type="PANTHER" id="PTHR42837">
    <property type="entry name" value="REGULATOR OF SIGMA-E PROTEASE RSEP"/>
    <property type="match status" value="1"/>
</dbReference>
<evidence type="ECO:0000256" key="7">
    <source>
        <dbReference type="ARBA" id="ARBA00022833"/>
    </source>
</evidence>
<comment type="cofactor">
    <cofactor evidence="1">
        <name>Zn(2+)</name>
        <dbReference type="ChEBI" id="CHEBI:29105"/>
    </cofactor>
</comment>
<keyword evidence="5 11" id="KW-0812">Transmembrane</keyword>
<dbReference type="CDD" id="cd05709">
    <property type="entry name" value="S2P-M50"/>
    <property type="match status" value="1"/>
</dbReference>
<evidence type="ECO:0000256" key="10">
    <source>
        <dbReference type="ARBA" id="ARBA00023136"/>
    </source>
</evidence>
<protein>
    <recommendedName>
        <fullName evidence="12">Peptidase M50 domain-containing protein</fullName>
    </recommendedName>
</protein>
<proteinExistence type="inferred from homology"/>
<evidence type="ECO:0000256" key="9">
    <source>
        <dbReference type="ARBA" id="ARBA00023049"/>
    </source>
</evidence>
<evidence type="ECO:0000256" key="11">
    <source>
        <dbReference type="SAM" id="Phobius"/>
    </source>
</evidence>
<comment type="subcellular location">
    <subcellularLocation>
        <location evidence="2">Membrane</location>
        <topology evidence="2">Multi-pass membrane protein</topology>
    </subcellularLocation>
</comment>
<evidence type="ECO:0000256" key="2">
    <source>
        <dbReference type="ARBA" id="ARBA00004141"/>
    </source>
</evidence>
<dbReference type="InterPro" id="IPR008915">
    <property type="entry name" value="Peptidase_M50"/>
</dbReference>
<keyword evidence="9" id="KW-0482">Metalloprotease</keyword>
<keyword evidence="6" id="KW-0378">Hydrolase</keyword>
<dbReference type="InterPro" id="IPR004387">
    <property type="entry name" value="Pept_M50_Zn"/>
</dbReference>
<feature type="transmembrane region" description="Helical" evidence="11">
    <location>
        <begin position="122"/>
        <end position="145"/>
    </location>
</feature>
<sequence>MGIAIGVALLFAAVAIHEIGHFLAARLAGVKVHAFYLGLPIGPHLTLHLGRYPLYVSFLLFGAAVDTGGTLYRFSLPKQALISLSGPLANLVSLLLVSVLSFGPQLGLQVSKIFLETAAISFGAIASGVVPVEAVSGPVGIVSFANQIIAIDPVEGTLFIFFIISSSLTIFNLLPLPALDGGEVVMGLLVKAGLSPIKAEQISRASLRLLIVLLPLVIIKDILGLIR</sequence>